<dbReference type="InterPro" id="IPR017946">
    <property type="entry name" value="PLC-like_Pdiesterase_TIM-brl"/>
</dbReference>
<dbReference type="GO" id="GO:0006629">
    <property type="term" value="P:lipid metabolic process"/>
    <property type="evidence" value="ECO:0007669"/>
    <property type="project" value="InterPro"/>
</dbReference>
<dbReference type="EMBL" id="CP035807">
    <property type="protein sequence ID" value="QEN05292.1"/>
    <property type="molecule type" value="Genomic_DNA"/>
</dbReference>
<dbReference type="SUPFAM" id="SSF51695">
    <property type="entry name" value="PLC-like phosphodiesterases"/>
    <property type="match status" value="1"/>
</dbReference>
<dbReference type="GO" id="GO:0008081">
    <property type="term" value="F:phosphoric diester hydrolase activity"/>
    <property type="evidence" value="ECO:0007669"/>
    <property type="project" value="InterPro"/>
</dbReference>
<dbReference type="Gene3D" id="3.20.20.190">
    <property type="entry name" value="Phosphatidylinositol (PI) phosphodiesterase"/>
    <property type="match status" value="1"/>
</dbReference>
<organism evidence="2 3">
    <name type="scientific">Thiospirochaeta perfilievii</name>
    <dbReference type="NCBI Taxonomy" id="252967"/>
    <lineage>
        <taxon>Bacteria</taxon>
        <taxon>Pseudomonadati</taxon>
        <taxon>Spirochaetota</taxon>
        <taxon>Spirochaetia</taxon>
        <taxon>Spirochaetales</taxon>
        <taxon>Spirochaetaceae</taxon>
        <taxon>Thiospirochaeta</taxon>
    </lineage>
</organism>
<dbReference type="PANTHER" id="PTHR46211">
    <property type="entry name" value="GLYCEROPHOSPHORYL DIESTER PHOSPHODIESTERASE"/>
    <property type="match status" value="1"/>
</dbReference>
<evidence type="ECO:0000313" key="2">
    <source>
        <dbReference type="EMBL" id="QEN05292.1"/>
    </source>
</evidence>
<dbReference type="PANTHER" id="PTHR46211:SF1">
    <property type="entry name" value="GLYCEROPHOSPHODIESTER PHOSPHODIESTERASE, CYTOPLASMIC"/>
    <property type="match status" value="1"/>
</dbReference>
<sequence length="234" mass="26659">MSYLIFGHRGIPSLATENSLSGFKKILENSVKAVELDVHLTLDNLLVVIHDFNTERLSGIDCVVSDTEYSRIKELTIGADDKIPLLSEVFDLLGSSVFYDIEVKSLGKNRKELTGKLLDLIKKYKLDSCCIVSSFDPLLIKEFNRLKSGIKTGVIYSRHKDVPFFLREGLGVFFTHVDIIKPHYKQLKGPLFFLFTKIMKKECYTWTVNDKETFEYVINRGCSGICSNNPQDFI</sequence>
<reference evidence="2 3" key="2">
    <citation type="submission" date="2019-09" db="EMBL/GenBank/DDBJ databases">
        <title>Complete Genome Sequence and Methylome Analysis of free living Spirochaetas.</title>
        <authorList>
            <person name="Leshcheva N."/>
            <person name="Mikheeva N."/>
        </authorList>
    </citation>
    <scope>NUCLEOTIDE SEQUENCE [LARGE SCALE GENOMIC DNA]</scope>
    <source>
        <strain evidence="2 3">P</strain>
    </source>
</reference>
<dbReference type="RefSeq" id="WP_149568530.1">
    <property type="nucleotide sequence ID" value="NZ_CP035807.1"/>
</dbReference>
<dbReference type="Proteomes" id="UP000323824">
    <property type="component" value="Chromosome"/>
</dbReference>
<reference evidence="2 3" key="1">
    <citation type="submission" date="2019-02" db="EMBL/GenBank/DDBJ databases">
        <authorList>
            <person name="Fomenkov A."/>
            <person name="Dubinina G."/>
            <person name="Grabovich M."/>
            <person name="Vincze T."/>
            <person name="Roberts R.J."/>
        </authorList>
    </citation>
    <scope>NUCLEOTIDE SEQUENCE [LARGE SCALE GENOMIC DNA]</scope>
    <source>
        <strain evidence="2 3">P</strain>
    </source>
</reference>
<protein>
    <submittedName>
        <fullName evidence="2">Glycerophosphodiester phosphodiesterase</fullName>
    </submittedName>
</protein>
<dbReference type="Pfam" id="PF03009">
    <property type="entry name" value="GDPD"/>
    <property type="match status" value="1"/>
</dbReference>
<accession>A0A5C1QGE5</accession>
<dbReference type="OrthoDB" id="384721at2"/>
<gene>
    <name evidence="2" type="ORF">EW093_11400</name>
</gene>
<dbReference type="AlphaFoldDB" id="A0A5C1QGE5"/>
<dbReference type="PROSITE" id="PS51704">
    <property type="entry name" value="GP_PDE"/>
    <property type="match status" value="1"/>
</dbReference>
<feature type="domain" description="GP-PDE" evidence="1">
    <location>
        <begin position="3"/>
        <end position="234"/>
    </location>
</feature>
<dbReference type="KEGG" id="sper:EW093_11400"/>
<dbReference type="InterPro" id="IPR030395">
    <property type="entry name" value="GP_PDE_dom"/>
</dbReference>
<name>A0A5C1QGE5_9SPIO</name>
<proteinExistence type="predicted"/>
<evidence type="ECO:0000313" key="3">
    <source>
        <dbReference type="Proteomes" id="UP000323824"/>
    </source>
</evidence>
<evidence type="ECO:0000259" key="1">
    <source>
        <dbReference type="PROSITE" id="PS51704"/>
    </source>
</evidence>
<keyword evidence="3" id="KW-1185">Reference proteome</keyword>
<dbReference type="CDD" id="cd08556">
    <property type="entry name" value="GDPD"/>
    <property type="match status" value="1"/>
</dbReference>